<sequence>MKKLSKRSKGFGVSAAVLTGAAISMPLAPPTHAAGISFSDLDTNHMAYDAVKDLTSKGILKGYPSGEFKPNEKVSREHTAVILFKALNLKVPDNVSSVLSIYEDIDSQSPYAKEIAAVTAAGIFHGDNGNFEPKRTITRNEMAVVLVKAFHLQDKGTDFHFEDINDIPKTFQPFVKILAQHKITVGSMNEDGNRVYRGGSSTTRAQMAVFVHKSMLSSTSIERYDQNSVVIAGETYAISKDLQPLFKEENQQLLLGASIKFETSNKVLTQITGLEITNNPVSNAVTNSLDGGGVTIEGNLAINGSTPIKISNLTVTGDLTIESEGFMGEDIQINGRTTVSNSANATLHANEQPSILLRDATLDTVDVNLPKVQLTIHGQSNIKEMNLYQRAGLSVEGPSSLSTLNIHGGVDQLQLNGSIDKLILQQDTTNFTLEGSGHIIHIQLKGGKGNINQQWIGTIDVFEIFSNDIHIRMALGSTIRNVILHENVKIEEVFENYEEIRNYIQNINGQTNPYYDAPPVDHSDRTPPTIVTSKFSVHYDPLSKKVTLVGDAGAVSEGDAVLKVYEWTDTDADGVVKADELQAPIQLGNSAAAGSVNLSLDALAEGAYNLVITATDASGNESEKSASYVIPASIDKTSPMITGVTDGTKTNQNVIPNSSASDVQSVVLKKDNIAIDGYTLGTPITGDGAYVLTVTDDDGNRSEVAFTIDKIAPDVSGVTDQQTYNTSVTPTSTASDIATITLVKNGTIVNGYVLGTPISEDGDYILTVTDLVGNSMVVSFTIDKGAYGIGDGSIGNPYVIDNVEQLNHVRDNLSAHYVLNTDIDMSQTSYKDGWAPIGTTAEPFSGTLKGNGKVIENLKIQANGATGLFGAVADGSEISNLTLTNASISNTGNGTGILVGHMAGGVVTDVTVSGNINTNGSSAGTLVGYMNAGSISNSSGSGSVTGVKGGINMGGLIGIMRTSAQLNHSDADTDVHSLHSEAGGLVGANEGTITHSFALGSVFSNFINVGGLVGSNHGSITQSYSTVEVKGGSGIVGGLVGLNEGTITETYAAGAVNSSGVDVGGLVGKNNNTVSSSFYDMQITTQSDTGKGIPLSTLEMKQQSTYTNAGWDFTNTWFMPTGDYPEFKEE</sequence>
<dbReference type="Gene3D" id="2.160.20.110">
    <property type="match status" value="1"/>
</dbReference>
<gene>
    <name evidence="4" type="ORF">FN924_15710</name>
</gene>
<accession>A0A516KJE3</accession>
<evidence type="ECO:0000313" key="5">
    <source>
        <dbReference type="Proteomes" id="UP000315215"/>
    </source>
</evidence>
<dbReference type="Pfam" id="PF00395">
    <property type="entry name" value="SLH"/>
    <property type="match status" value="2"/>
</dbReference>
<dbReference type="PANTHER" id="PTHR43308">
    <property type="entry name" value="OUTER MEMBRANE PROTEIN ALPHA-RELATED"/>
    <property type="match status" value="1"/>
</dbReference>
<dbReference type="PROSITE" id="PS51272">
    <property type="entry name" value="SLH"/>
    <property type="match status" value="2"/>
</dbReference>
<dbReference type="OrthoDB" id="57539at2"/>
<dbReference type="InterPro" id="IPR001119">
    <property type="entry name" value="SLH_dom"/>
</dbReference>
<dbReference type="InterPro" id="IPR051465">
    <property type="entry name" value="Cell_Envelope_Struct_Comp"/>
</dbReference>
<protein>
    <submittedName>
        <fullName evidence="4">S-layer homology domain-containing protein</fullName>
    </submittedName>
</protein>
<dbReference type="AlphaFoldDB" id="A0A516KJE3"/>
<dbReference type="PANTHER" id="PTHR43308:SF1">
    <property type="entry name" value="OUTER MEMBRANE PROTEIN ALPHA"/>
    <property type="match status" value="1"/>
</dbReference>
<proteinExistence type="predicted"/>
<feature type="chain" id="PRO_5021740467" evidence="2">
    <location>
        <begin position="34"/>
        <end position="1130"/>
    </location>
</feature>
<keyword evidence="1 2" id="KW-0732">Signal</keyword>
<reference evidence="4 5" key="1">
    <citation type="submission" date="2019-07" db="EMBL/GenBank/DDBJ databases">
        <authorList>
            <person name="Li J."/>
        </authorList>
    </citation>
    <scope>NUCLEOTIDE SEQUENCE [LARGE SCALE GENOMIC DNA]</scope>
    <source>
        <strain evidence="4 5">TKL69</strain>
    </source>
</reference>
<dbReference type="RefSeq" id="WP_143896091.1">
    <property type="nucleotide sequence ID" value="NZ_CP041666.1"/>
</dbReference>
<evidence type="ECO:0000313" key="4">
    <source>
        <dbReference type="EMBL" id="QDP41492.1"/>
    </source>
</evidence>
<feature type="domain" description="SLH" evidence="3">
    <location>
        <begin position="34"/>
        <end position="97"/>
    </location>
</feature>
<evidence type="ECO:0000259" key="3">
    <source>
        <dbReference type="PROSITE" id="PS51272"/>
    </source>
</evidence>
<name>A0A516KJE3_9BACI</name>
<feature type="signal peptide" evidence="2">
    <location>
        <begin position="1"/>
        <end position="33"/>
    </location>
</feature>
<dbReference type="Proteomes" id="UP000315215">
    <property type="component" value="Chromosome"/>
</dbReference>
<evidence type="ECO:0000256" key="1">
    <source>
        <dbReference type="ARBA" id="ARBA00022729"/>
    </source>
</evidence>
<feature type="domain" description="SLH" evidence="3">
    <location>
        <begin position="98"/>
        <end position="160"/>
    </location>
</feature>
<dbReference type="EMBL" id="CP041666">
    <property type="protein sequence ID" value="QDP41492.1"/>
    <property type="molecule type" value="Genomic_DNA"/>
</dbReference>
<keyword evidence="5" id="KW-1185">Reference proteome</keyword>
<organism evidence="4 5">
    <name type="scientific">Radiobacillus deserti</name>
    <dbReference type="NCBI Taxonomy" id="2594883"/>
    <lineage>
        <taxon>Bacteria</taxon>
        <taxon>Bacillati</taxon>
        <taxon>Bacillota</taxon>
        <taxon>Bacilli</taxon>
        <taxon>Bacillales</taxon>
        <taxon>Bacillaceae</taxon>
        <taxon>Radiobacillus</taxon>
    </lineage>
</organism>
<dbReference type="KEGG" id="aqt:FN924_15710"/>
<dbReference type="Gene3D" id="3.30.420.430">
    <property type="match status" value="1"/>
</dbReference>
<evidence type="ECO:0000256" key="2">
    <source>
        <dbReference type="SAM" id="SignalP"/>
    </source>
</evidence>